<dbReference type="OrthoDB" id="6132182at2759"/>
<gene>
    <name evidence="4" type="ORF">CONCODRAFT_71554</name>
</gene>
<dbReference type="PANTHER" id="PTHR11474">
    <property type="entry name" value="TYROSINASE FAMILY MEMBER"/>
    <property type="match status" value="1"/>
</dbReference>
<dbReference type="Gene3D" id="1.10.1280.10">
    <property type="entry name" value="Di-copper center containing domain from catechol oxidase"/>
    <property type="match status" value="1"/>
</dbReference>
<protein>
    <recommendedName>
        <fullName evidence="3">Tyrosinase copper-binding domain-containing protein</fullName>
    </recommendedName>
</protein>
<keyword evidence="1" id="KW-0479">Metal-binding</keyword>
<keyword evidence="2" id="KW-0186">Copper</keyword>
<dbReference type="SUPFAM" id="SSF48056">
    <property type="entry name" value="Di-copper centre-containing domain"/>
    <property type="match status" value="1"/>
</dbReference>
<keyword evidence="5" id="KW-1185">Reference proteome</keyword>
<dbReference type="InterPro" id="IPR002227">
    <property type="entry name" value="Tyrosinase_Cu-bd"/>
</dbReference>
<dbReference type="PROSITE" id="PS00498">
    <property type="entry name" value="TYROSINASE_2"/>
    <property type="match status" value="1"/>
</dbReference>
<name>A0A137P2W7_CONC2</name>
<evidence type="ECO:0000313" key="4">
    <source>
        <dbReference type="EMBL" id="KXN69352.1"/>
    </source>
</evidence>
<evidence type="ECO:0000256" key="1">
    <source>
        <dbReference type="ARBA" id="ARBA00022723"/>
    </source>
</evidence>
<dbReference type="InterPro" id="IPR050316">
    <property type="entry name" value="Tyrosinase/Hemocyanin"/>
</dbReference>
<dbReference type="Pfam" id="PF00264">
    <property type="entry name" value="Tyrosinase"/>
    <property type="match status" value="1"/>
</dbReference>
<dbReference type="AlphaFoldDB" id="A0A137P2W7"/>
<dbReference type="InterPro" id="IPR008922">
    <property type="entry name" value="Di-copper_centre_dom_sf"/>
</dbReference>
<dbReference type="GO" id="GO:0016491">
    <property type="term" value="F:oxidoreductase activity"/>
    <property type="evidence" value="ECO:0007669"/>
    <property type="project" value="InterPro"/>
</dbReference>
<evidence type="ECO:0000256" key="2">
    <source>
        <dbReference type="ARBA" id="ARBA00023008"/>
    </source>
</evidence>
<accession>A0A137P2W7</accession>
<dbReference type="EMBL" id="KQ964538">
    <property type="protein sequence ID" value="KXN69352.1"/>
    <property type="molecule type" value="Genomic_DNA"/>
</dbReference>
<dbReference type="Proteomes" id="UP000070444">
    <property type="component" value="Unassembled WGS sequence"/>
</dbReference>
<proteinExistence type="predicted"/>
<evidence type="ECO:0000313" key="5">
    <source>
        <dbReference type="Proteomes" id="UP000070444"/>
    </source>
</evidence>
<dbReference type="GO" id="GO:0046872">
    <property type="term" value="F:metal ion binding"/>
    <property type="evidence" value="ECO:0007669"/>
    <property type="project" value="UniProtKB-KW"/>
</dbReference>
<reference evidence="4 5" key="1">
    <citation type="journal article" date="2015" name="Genome Biol. Evol.">
        <title>Phylogenomic analyses indicate that early fungi evolved digesting cell walls of algal ancestors of land plants.</title>
        <authorList>
            <person name="Chang Y."/>
            <person name="Wang S."/>
            <person name="Sekimoto S."/>
            <person name="Aerts A.L."/>
            <person name="Choi C."/>
            <person name="Clum A."/>
            <person name="LaButti K.M."/>
            <person name="Lindquist E.A."/>
            <person name="Yee Ngan C."/>
            <person name="Ohm R.A."/>
            <person name="Salamov A.A."/>
            <person name="Grigoriev I.V."/>
            <person name="Spatafora J.W."/>
            <person name="Berbee M.L."/>
        </authorList>
    </citation>
    <scope>NUCLEOTIDE SEQUENCE [LARGE SCALE GENOMIC DNA]</scope>
    <source>
        <strain evidence="4 5">NRRL 28638</strain>
    </source>
</reference>
<dbReference type="PANTHER" id="PTHR11474:SF126">
    <property type="entry name" value="TYROSINASE-LIKE PROTEIN TYR-1-RELATED"/>
    <property type="match status" value="1"/>
</dbReference>
<organism evidence="4 5">
    <name type="scientific">Conidiobolus coronatus (strain ATCC 28846 / CBS 209.66 / NRRL 28638)</name>
    <name type="common">Delacroixia coronata</name>
    <dbReference type="NCBI Taxonomy" id="796925"/>
    <lineage>
        <taxon>Eukaryota</taxon>
        <taxon>Fungi</taxon>
        <taxon>Fungi incertae sedis</taxon>
        <taxon>Zoopagomycota</taxon>
        <taxon>Entomophthoromycotina</taxon>
        <taxon>Entomophthoromycetes</taxon>
        <taxon>Entomophthorales</taxon>
        <taxon>Ancylistaceae</taxon>
        <taxon>Conidiobolus</taxon>
    </lineage>
</organism>
<dbReference type="STRING" id="796925.A0A137P2W7"/>
<evidence type="ECO:0000259" key="3">
    <source>
        <dbReference type="PROSITE" id="PS00498"/>
    </source>
</evidence>
<feature type="domain" description="Tyrosinase copper-binding" evidence="3">
    <location>
        <begin position="42"/>
        <end position="53"/>
    </location>
</feature>
<sequence length="264" mass="30327">MIDEAKSYDDFNYQISLKPHADIHDNVGGDSGHLSSMGSPVDPIFFLHHCFLDNLWWNWQKKMGDLGISFDGIDSSKFDNIIPWGIEIYKLLNTTAYGSCYIYPEYKVELPQNVVVPIENISNNDQSAHIMRRKLHTSKKPSKETNTTESLGGEGVVVMPFSTLIERVSKGQIKGESVTKRDRSKRGKARALKQLSSKTQKMFKIKPRDEKRQRDYFDLINKSLNIAKNHKSKAELRDGDPLDRVPQKLKKWSKHFKKGLLDIF</sequence>